<keyword evidence="2" id="KW-0812">Transmembrane</keyword>
<keyword evidence="4" id="KW-1185">Reference proteome</keyword>
<organism evidence="3 4">
    <name type="scientific">Brachybacterium vulturis</name>
    <dbReference type="NCBI Taxonomy" id="2017484"/>
    <lineage>
        <taxon>Bacteria</taxon>
        <taxon>Bacillati</taxon>
        <taxon>Actinomycetota</taxon>
        <taxon>Actinomycetes</taxon>
        <taxon>Micrococcales</taxon>
        <taxon>Dermabacteraceae</taxon>
        <taxon>Brachybacterium</taxon>
    </lineage>
</organism>
<dbReference type="Proteomes" id="UP000218165">
    <property type="component" value="Chromosome"/>
</dbReference>
<feature type="compositionally biased region" description="Polar residues" evidence="1">
    <location>
        <begin position="94"/>
        <end position="104"/>
    </location>
</feature>
<feature type="transmembrane region" description="Helical" evidence="2">
    <location>
        <begin position="132"/>
        <end position="151"/>
    </location>
</feature>
<evidence type="ECO:0000256" key="1">
    <source>
        <dbReference type="SAM" id="MobiDB-lite"/>
    </source>
</evidence>
<dbReference type="AlphaFoldDB" id="A0A291GJF7"/>
<keyword evidence="2" id="KW-0472">Membrane</keyword>
<evidence type="ECO:0000313" key="4">
    <source>
        <dbReference type="Proteomes" id="UP000218165"/>
    </source>
</evidence>
<accession>A0A291GJF7</accession>
<proteinExistence type="predicted"/>
<feature type="transmembrane region" description="Helical" evidence="2">
    <location>
        <begin position="106"/>
        <end position="126"/>
    </location>
</feature>
<name>A0A291GJF7_9MICO</name>
<feature type="compositionally biased region" description="Basic and acidic residues" evidence="1">
    <location>
        <begin position="1"/>
        <end position="11"/>
    </location>
</feature>
<protein>
    <submittedName>
        <fullName evidence="3">Uncharacterized protein</fullName>
    </submittedName>
</protein>
<evidence type="ECO:0000256" key="2">
    <source>
        <dbReference type="SAM" id="Phobius"/>
    </source>
</evidence>
<feature type="region of interest" description="Disordered" evidence="1">
    <location>
        <begin position="1"/>
        <end position="104"/>
    </location>
</feature>
<sequence>MNRWGNDDHGPGGDPSWLGGGDRDGAEPQGADGSGGWSSDFASDAQGADPDFGDSRDPQAAERMAPRFGDVTGDEARRRGGESESSWMAGFTGQGTEESSSSRSTLGTVIGGVVPILVVVVFGVIIMRFFDFGLSAWWIFVFVIPFIRRITRKIGKHFGD</sequence>
<keyword evidence="2" id="KW-1133">Transmembrane helix</keyword>
<gene>
    <name evidence="3" type="ORF">CFK38_01480</name>
</gene>
<dbReference type="EMBL" id="CP023563">
    <property type="protein sequence ID" value="ATG50341.1"/>
    <property type="molecule type" value="Genomic_DNA"/>
</dbReference>
<evidence type="ECO:0000313" key="3">
    <source>
        <dbReference type="EMBL" id="ATG50341.1"/>
    </source>
</evidence>
<dbReference type="KEGG" id="brz:CFK38_01480"/>
<reference evidence="4" key="1">
    <citation type="submission" date="2017-09" db="EMBL/GenBank/DDBJ databases">
        <title>Brachybacterium sp. VM2412.</title>
        <authorList>
            <person name="Tak E.J."/>
            <person name="Bae J.-W."/>
        </authorList>
    </citation>
    <scope>NUCLEOTIDE SEQUENCE [LARGE SCALE GENOMIC DNA]</scope>
    <source>
        <strain evidence="4">VM2412</strain>
    </source>
</reference>